<gene>
    <name evidence="1" type="ORF">BDY19DRAFT_990564</name>
</gene>
<sequence>MLVKPSTPPPDSRVQPSHATAGNTPKASTETTIATIPSGPYMQNIEEQKLVWNIPNVQLDMDRISSSMAARLTGSLLGHVLFLKGQIPFPVVQMSRMSNLQSNLKVAKKRMELMTAIDTLTSHLETTFLALSSAFAQRRNPEVETFDSGRARNPSNEKAHVIFVVGPSVGAARAKVALVFDGLEVKLGEKREDPVSWEVPGEEVPGEEEPSKDGRPNENSEDESDEEESDDDTASNLDETEEEEDPAAEEDILHSSESGSESGPPASPSPSPSPTPSRPTTPLSDAPKPMPKPCLTSPSPLSTVLGPFRARSMPPPSQTHAEEQNILRAADRLLSRTLASACAEEGGGMSCELAPTQTHILLRAPRRFTHPAWTPRQNLTKSLETTLQTFVSDATCDSTADVSAKAKKRTFGIKTEGVWISCRASSGAKENADGMTGTSLEEEDEMIWWQWNGKVVGFSDW</sequence>
<reference evidence="1" key="1">
    <citation type="journal article" date="2021" name="Environ. Microbiol.">
        <title>Gene family expansions and transcriptome signatures uncover fungal adaptations to wood decay.</title>
        <authorList>
            <person name="Hage H."/>
            <person name="Miyauchi S."/>
            <person name="Viragh M."/>
            <person name="Drula E."/>
            <person name="Min B."/>
            <person name="Chaduli D."/>
            <person name="Navarro D."/>
            <person name="Favel A."/>
            <person name="Norest M."/>
            <person name="Lesage-Meessen L."/>
            <person name="Balint B."/>
            <person name="Merenyi Z."/>
            <person name="de Eugenio L."/>
            <person name="Morin E."/>
            <person name="Martinez A.T."/>
            <person name="Baldrian P."/>
            <person name="Stursova M."/>
            <person name="Martinez M.J."/>
            <person name="Novotny C."/>
            <person name="Magnuson J.K."/>
            <person name="Spatafora J.W."/>
            <person name="Maurice S."/>
            <person name="Pangilinan J."/>
            <person name="Andreopoulos W."/>
            <person name="LaButti K."/>
            <person name="Hundley H."/>
            <person name="Na H."/>
            <person name="Kuo A."/>
            <person name="Barry K."/>
            <person name="Lipzen A."/>
            <person name="Henrissat B."/>
            <person name="Riley R."/>
            <person name="Ahrendt S."/>
            <person name="Nagy L.G."/>
            <person name="Grigoriev I.V."/>
            <person name="Martin F."/>
            <person name="Rosso M.N."/>
        </authorList>
    </citation>
    <scope>NUCLEOTIDE SEQUENCE</scope>
    <source>
        <strain evidence="1">CBS 384.51</strain>
    </source>
</reference>
<keyword evidence="2" id="KW-1185">Reference proteome</keyword>
<comment type="caution">
    <text evidence="1">The sequence shown here is derived from an EMBL/GenBank/DDBJ whole genome shotgun (WGS) entry which is preliminary data.</text>
</comment>
<evidence type="ECO:0000313" key="1">
    <source>
        <dbReference type="EMBL" id="KAI0092888.1"/>
    </source>
</evidence>
<accession>A0ACB8UF65</accession>
<dbReference type="Proteomes" id="UP001055072">
    <property type="component" value="Unassembled WGS sequence"/>
</dbReference>
<organism evidence="1 2">
    <name type="scientific">Irpex rosettiformis</name>
    <dbReference type="NCBI Taxonomy" id="378272"/>
    <lineage>
        <taxon>Eukaryota</taxon>
        <taxon>Fungi</taxon>
        <taxon>Dikarya</taxon>
        <taxon>Basidiomycota</taxon>
        <taxon>Agaricomycotina</taxon>
        <taxon>Agaricomycetes</taxon>
        <taxon>Polyporales</taxon>
        <taxon>Irpicaceae</taxon>
        <taxon>Irpex</taxon>
    </lineage>
</organism>
<protein>
    <submittedName>
        <fullName evidence="1">Uncharacterized protein</fullName>
    </submittedName>
</protein>
<name>A0ACB8UF65_9APHY</name>
<evidence type="ECO:0000313" key="2">
    <source>
        <dbReference type="Proteomes" id="UP001055072"/>
    </source>
</evidence>
<proteinExistence type="predicted"/>
<dbReference type="EMBL" id="MU274903">
    <property type="protein sequence ID" value="KAI0092888.1"/>
    <property type="molecule type" value="Genomic_DNA"/>
</dbReference>